<dbReference type="EC" id="2.1.1.107" evidence="2"/>
<organism evidence="14 15">
    <name type="scientific">Cylindrotheca closterium</name>
    <dbReference type="NCBI Taxonomy" id="2856"/>
    <lineage>
        <taxon>Eukaryota</taxon>
        <taxon>Sar</taxon>
        <taxon>Stramenopiles</taxon>
        <taxon>Ochrophyta</taxon>
        <taxon>Bacillariophyta</taxon>
        <taxon>Bacillariophyceae</taxon>
        <taxon>Bacillariophycidae</taxon>
        <taxon>Bacillariales</taxon>
        <taxon>Bacillariaceae</taxon>
        <taxon>Cylindrotheca</taxon>
    </lineage>
</organism>
<evidence type="ECO:0000313" key="14">
    <source>
        <dbReference type="EMBL" id="CAJ1948931.1"/>
    </source>
</evidence>
<dbReference type="NCBIfam" id="TIGR01469">
    <property type="entry name" value="cobA_cysG_Cterm"/>
    <property type="match status" value="1"/>
</dbReference>
<dbReference type="InterPro" id="IPR000878">
    <property type="entry name" value="4pyrrol_Mease"/>
</dbReference>
<dbReference type="PANTHER" id="PTHR45790:SF6">
    <property type="entry name" value="UROPORPHYRINOGEN-III C-METHYLTRANSFERASE"/>
    <property type="match status" value="1"/>
</dbReference>
<keyword evidence="3 10" id="KW-0489">Methyltransferase</keyword>
<gene>
    <name evidence="14" type="ORF">CYCCA115_LOCUS11841</name>
</gene>
<name>A0AAD2FPU2_9STRA</name>
<feature type="domain" description="Tetrapyrrole methylase" evidence="13">
    <location>
        <begin position="87"/>
        <end position="295"/>
    </location>
</feature>
<dbReference type="InterPro" id="IPR006366">
    <property type="entry name" value="CobA/CysG_C"/>
</dbReference>
<evidence type="ECO:0000256" key="3">
    <source>
        <dbReference type="ARBA" id="ARBA00022603"/>
    </source>
</evidence>
<dbReference type="PANTHER" id="PTHR45790">
    <property type="entry name" value="SIROHEME SYNTHASE-RELATED"/>
    <property type="match status" value="1"/>
</dbReference>
<dbReference type="Pfam" id="PF00590">
    <property type="entry name" value="TP_methylase"/>
    <property type="match status" value="1"/>
</dbReference>
<dbReference type="Proteomes" id="UP001295423">
    <property type="component" value="Unassembled WGS sequence"/>
</dbReference>
<dbReference type="InterPro" id="IPR035996">
    <property type="entry name" value="4pyrrol_Methylase_sf"/>
</dbReference>
<dbReference type="PROSITE" id="PS00840">
    <property type="entry name" value="SUMT_2"/>
    <property type="match status" value="1"/>
</dbReference>
<accession>A0AAD2FPU2</accession>
<reference evidence="14" key="1">
    <citation type="submission" date="2023-08" db="EMBL/GenBank/DDBJ databases">
        <authorList>
            <person name="Audoor S."/>
            <person name="Bilcke G."/>
        </authorList>
    </citation>
    <scope>NUCLEOTIDE SEQUENCE</scope>
</reference>
<comment type="catalytic activity">
    <reaction evidence="8">
        <text>uroporphyrinogen III + 2 S-adenosyl-L-methionine = precorrin-2 + 2 S-adenosyl-L-homocysteine + H(+)</text>
        <dbReference type="Rhea" id="RHEA:32459"/>
        <dbReference type="ChEBI" id="CHEBI:15378"/>
        <dbReference type="ChEBI" id="CHEBI:57308"/>
        <dbReference type="ChEBI" id="CHEBI:57856"/>
        <dbReference type="ChEBI" id="CHEBI:58827"/>
        <dbReference type="ChEBI" id="CHEBI:59789"/>
        <dbReference type="EC" id="2.1.1.107"/>
    </reaction>
</comment>
<evidence type="ECO:0000256" key="10">
    <source>
        <dbReference type="RuleBase" id="RU003960"/>
    </source>
</evidence>
<dbReference type="InterPro" id="IPR014776">
    <property type="entry name" value="4pyrrole_Mease_sub2"/>
</dbReference>
<protein>
    <recommendedName>
        <fullName evidence="2">uroporphyrinogen-III C-methyltransferase</fullName>
        <ecNumber evidence="2">2.1.1.107</ecNumber>
    </recommendedName>
</protein>
<dbReference type="AlphaFoldDB" id="A0AAD2FPU2"/>
<comment type="similarity">
    <text evidence="1 10">Belongs to the precorrin methyltransferase family.</text>
</comment>
<dbReference type="InterPro" id="IPR003043">
    <property type="entry name" value="Uropor_MeTrfase_CS"/>
</dbReference>
<evidence type="ECO:0000256" key="9">
    <source>
        <dbReference type="ARBA" id="ARBA00055636"/>
    </source>
</evidence>
<evidence type="ECO:0000313" key="15">
    <source>
        <dbReference type="Proteomes" id="UP001295423"/>
    </source>
</evidence>
<evidence type="ECO:0000256" key="8">
    <source>
        <dbReference type="ARBA" id="ARBA00052360"/>
    </source>
</evidence>
<evidence type="ECO:0000259" key="13">
    <source>
        <dbReference type="Pfam" id="PF00590"/>
    </source>
</evidence>
<dbReference type="FunFam" id="3.40.1010.10:FF:000006">
    <property type="entry name" value="Siroheme synthase, putative"/>
    <property type="match status" value="1"/>
</dbReference>
<keyword evidence="12" id="KW-0732">Signal</keyword>
<dbReference type="GO" id="GO:0032259">
    <property type="term" value="P:methylation"/>
    <property type="evidence" value="ECO:0007669"/>
    <property type="project" value="UniProtKB-KW"/>
</dbReference>
<dbReference type="InterPro" id="IPR014777">
    <property type="entry name" value="4pyrrole_Mease_sub1"/>
</dbReference>
<dbReference type="FunFam" id="3.30.950.10:FF:000005">
    <property type="entry name" value="Uroporphyrin-III c-methyltransferase, putative"/>
    <property type="match status" value="1"/>
</dbReference>
<dbReference type="EMBL" id="CAKOGP040001758">
    <property type="protein sequence ID" value="CAJ1948931.1"/>
    <property type="molecule type" value="Genomic_DNA"/>
</dbReference>
<keyword evidence="4" id="KW-0028">Amino-acid biosynthesis</keyword>
<feature type="signal peptide" evidence="12">
    <location>
        <begin position="1"/>
        <end position="26"/>
    </location>
</feature>
<feature type="region of interest" description="Disordered" evidence="11">
    <location>
        <begin position="38"/>
        <end position="69"/>
    </location>
</feature>
<dbReference type="GO" id="GO:0004851">
    <property type="term" value="F:uroporphyrin-III C-methyltransferase activity"/>
    <property type="evidence" value="ECO:0007669"/>
    <property type="project" value="UniProtKB-EC"/>
</dbReference>
<dbReference type="GO" id="GO:0019354">
    <property type="term" value="P:siroheme biosynthetic process"/>
    <property type="evidence" value="ECO:0007669"/>
    <property type="project" value="InterPro"/>
</dbReference>
<comment type="function">
    <text evidence="9">Siroheme synthase involved in methionine biosynthesis.</text>
</comment>
<dbReference type="GO" id="GO:0009086">
    <property type="term" value="P:methionine biosynthetic process"/>
    <property type="evidence" value="ECO:0007669"/>
    <property type="project" value="UniProtKB-KW"/>
</dbReference>
<evidence type="ECO:0000256" key="1">
    <source>
        <dbReference type="ARBA" id="ARBA00005879"/>
    </source>
</evidence>
<keyword evidence="6" id="KW-0949">S-adenosyl-L-methionine</keyword>
<keyword evidence="7" id="KW-0486">Methionine biosynthesis</keyword>
<dbReference type="CDD" id="cd11642">
    <property type="entry name" value="SUMT"/>
    <property type="match status" value="1"/>
</dbReference>
<evidence type="ECO:0000256" key="11">
    <source>
        <dbReference type="SAM" id="MobiDB-lite"/>
    </source>
</evidence>
<evidence type="ECO:0000256" key="2">
    <source>
        <dbReference type="ARBA" id="ARBA00012162"/>
    </source>
</evidence>
<dbReference type="Gene3D" id="3.30.950.10">
    <property type="entry name" value="Methyltransferase, Cobalt-precorrin-4 Transmethylase, Domain 2"/>
    <property type="match status" value="1"/>
</dbReference>
<dbReference type="Gene3D" id="3.40.1010.10">
    <property type="entry name" value="Cobalt-precorrin-4 Transmethylase, Domain 1"/>
    <property type="match status" value="1"/>
</dbReference>
<comment type="caution">
    <text evidence="14">The sequence shown here is derived from an EMBL/GenBank/DDBJ whole genome shotgun (WGS) entry which is preliminary data.</text>
</comment>
<evidence type="ECO:0000256" key="12">
    <source>
        <dbReference type="SAM" id="SignalP"/>
    </source>
</evidence>
<dbReference type="InterPro" id="IPR050161">
    <property type="entry name" value="Siro_Cobalamin_biosynth"/>
</dbReference>
<dbReference type="NCBIfam" id="NF004790">
    <property type="entry name" value="PRK06136.1"/>
    <property type="match status" value="1"/>
</dbReference>
<evidence type="ECO:0000256" key="4">
    <source>
        <dbReference type="ARBA" id="ARBA00022605"/>
    </source>
</evidence>
<evidence type="ECO:0000256" key="7">
    <source>
        <dbReference type="ARBA" id="ARBA00023167"/>
    </source>
</evidence>
<proteinExistence type="inferred from homology"/>
<sequence length="345" mass="37863">MKHFDQSFITLLVLLHVSLLLGLTQGFCPESSCRVSHHQSRQERQLQSSSDDFFGPNTERDNHMPSSYRDLDPLAPYPMDKLENGGKVTLVGSGPGDPELLTMSAYKLLQDPEAFFICDRLVSKEIVDMIQGEVKTARKIPGCAEMAQEEIYSWAHDALSRGKHVVRLKIGDPFVFGRGGEEVINFRRFGVEPKVIPGVSAAFSAPLLANIPVTHRGVANQVVMCTGYGREGSSPDLIQYHEEQTVVFLMSVGRLRELSERLIKLAGFPADTPVGIVEKAGCPDQRTVVGDMSNIADLAALHDIQPPSTIIFGKVVNVLLDSDQYEIIEGLVKSAAKPFAAKFAN</sequence>
<evidence type="ECO:0000256" key="5">
    <source>
        <dbReference type="ARBA" id="ARBA00022679"/>
    </source>
</evidence>
<keyword evidence="5 10" id="KW-0808">Transferase</keyword>
<evidence type="ECO:0000256" key="6">
    <source>
        <dbReference type="ARBA" id="ARBA00022691"/>
    </source>
</evidence>
<feature type="chain" id="PRO_5041946720" description="uroporphyrinogen-III C-methyltransferase" evidence="12">
    <location>
        <begin position="27"/>
        <end position="345"/>
    </location>
</feature>
<dbReference type="SUPFAM" id="SSF53790">
    <property type="entry name" value="Tetrapyrrole methylase"/>
    <property type="match status" value="1"/>
</dbReference>
<keyword evidence="15" id="KW-1185">Reference proteome</keyword>